<evidence type="ECO:0000313" key="3">
    <source>
        <dbReference type="Proteomes" id="UP001241092"/>
    </source>
</evidence>
<dbReference type="SUPFAM" id="SSF46955">
    <property type="entry name" value="Putative DNA-binding domain"/>
    <property type="match status" value="1"/>
</dbReference>
<name>A0AAI8TZG0_MYCME</name>
<reference evidence="2" key="1">
    <citation type="submission" date="2023-03" db="EMBL/GenBank/DDBJ databases">
        <title>Draft genome sequence of a Mycolicibacterium mageritense strain H4_3_1 isolated from a hybrid biological-inorganic system reactor.</title>
        <authorList>
            <person name="Feng X."/>
            <person name="Kazama D."/>
            <person name="Sato K."/>
            <person name="Kobayashi H."/>
        </authorList>
    </citation>
    <scope>NUCLEOTIDE SEQUENCE</scope>
    <source>
        <strain evidence="2">H4_3_1</strain>
    </source>
</reference>
<dbReference type="AlphaFoldDB" id="A0AAI8TZG0"/>
<dbReference type="InterPro" id="IPR041657">
    <property type="entry name" value="HTH_17"/>
</dbReference>
<evidence type="ECO:0000259" key="1">
    <source>
        <dbReference type="Pfam" id="PF12728"/>
    </source>
</evidence>
<dbReference type="EMBL" id="AP027452">
    <property type="protein sequence ID" value="BDY31397.1"/>
    <property type="molecule type" value="Genomic_DNA"/>
</dbReference>
<dbReference type="Proteomes" id="UP001241092">
    <property type="component" value="Chromosome"/>
</dbReference>
<feature type="domain" description="Helix-turn-helix" evidence="1">
    <location>
        <begin position="12"/>
        <end position="60"/>
    </location>
</feature>
<protein>
    <recommendedName>
        <fullName evidence="1">Helix-turn-helix domain-containing protein</fullName>
    </recommendedName>
</protein>
<organism evidence="2 3">
    <name type="scientific">Mycolicibacterium mageritense</name>
    <name type="common">Mycobacterium mageritense</name>
    <dbReference type="NCBI Taxonomy" id="53462"/>
    <lineage>
        <taxon>Bacteria</taxon>
        <taxon>Bacillati</taxon>
        <taxon>Actinomycetota</taxon>
        <taxon>Actinomycetes</taxon>
        <taxon>Mycobacteriales</taxon>
        <taxon>Mycobacteriaceae</taxon>
        <taxon>Mycolicibacterium</taxon>
    </lineage>
</organism>
<evidence type="ECO:0000313" key="2">
    <source>
        <dbReference type="EMBL" id="BDY31397.1"/>
    </source>
</evidence>
<dbReference type="InterPro" id="IPR009061">
    <property type="entry name" value="DNA-bd_dom_put_sf"/>
</dbReference>
<dbReference type="Pfam" id="PF12728">
    <property type="entry name" value="HTH_17"/>
    <property type="match status" value="1"/>
</dbReference>
<gene>
    <name evidence="2" type="ORF">hbim_05349</name>
</gene>
<proteinExistence type="predicted"/>
<dbReference type="Gene3D" id="1.10.1660.10">
    <property type="match status" value="1"/>
</dbReference>
<sequence>MPVFTPDGINQLLTTAEASTIFGVQAATIRKWAQLGHINPAGLDKGGRKLYRLIDIARYEKETRVKSGRANRDRRAGMRIPA</sequence>
<dbReference type="RefSeq" id="WP_286211762.1">
    <property type="nucleotide sequence ID" value="NZ_AP027452.1"/>
</dbReference>
<accession>A0AAI8TZG0</accession>